<dbReference type="SUPFAM" id="SSF90123">
    <property type="entry name" value="ABC transporter transmembrane region"/>
    <property type="match status" value="1"/>
</dbReference>
<dbReference type="GO" id="GO:0005524">
    <property type="term" value="F:ATP binding"/>
    <property type="evidence" value="ECO:0007669"/>
    <property type="project" value="InterPro"/>
</dbReference>
<sequence>MSLAVAAILIDPMWPLVVLGYNRKKSMVLRDITAARTTRLAEVFHGVAPVKLNGLKRYRHGRFVALTGAFVTAKVKTTAGTAPIPAMMDLAIGLGFFCVRIYGGQEIISGEKTVADFMPFFAGATLAFQPLRRWGPLTGI</sequence>
<evidence type="ECO:0000259" key="5">
    <source>
        <dbReference type="PROSITE" id="PS50929"/>
    </source>
</evidence>
<keyword evidence="7" id="KW-1185">Reference proteome</keyword>
<reference evidence="6 7" key="1">
    <citation type="submission" date="2015-07" db="EMBL/GenBank/DDBJ databases">
        <authorList>
            <person name="Noorani M."/>
        </authorList>
    </citation>
    <scope>NUCLEOTIDE SEQUENCE [LARGE SCALE GENOMIC DNA]</scope>
    <source>
        <strain evidence="6 7">CECT 5088</strain>
    </source>
</reference>
<dbReference type="InterPro" id="IPR011527">
    <property type="entry name" value="ABC1_TM_dom"/>
</dbReference>
<dbReference type="Proteomes" id="UP000048908">
    <property type="component" value="Unassembled WGS sequence"/>
</dbReference>
<evidence type="ECO:0000256" key="4">
    <source>
        <dbReference type="ARBA" id="ARBA00023136"/>
    </source>
</evidence>
<dbReference type="GO" id="GO:0005886">
    <property type="term" value="C:plasma membrane"/>
    <property type="evidence" value="ECO:0007669"/>
    <property type="project" value="UniProtKB-SubCell"/>
</dbReference>
<dbReference type="OrthoDB" id="9808328at2"/>
<evidence type="ECO:0000256" key="1">
    <source>
        <dbReference type="ARBA" id="ARBA00004651"/>
    </source>
</evidence>
<keyword evidence="3" id="KW-1133">Transmembrane helix</keyword>
<comment type="subcellular location">
    <subcellularLocation>
        <location evidence="1">Cell membrane</location>
        <topology evidence="1">Multi-pass membrane protein</topology>
    </subcellularLocation>
</comment>
<dbReference type="RefSeq" id="WP_143114890.1">
    <property type="nucleotide sequence ID" value="NZ_CXPG01000024.1"/>
</dbReference>
<protein>
    <recommendedName>
        <fullName evidence="5">ABC transmembrane type-1 domain-containing protein</fullName>
    </recommendedName>
</protein>
<evidence type="ECO:0000256" key="2">
    <source>
        <dbReference type="ARBA" id="ARBA00022692"/>
    </source>
</evidence>
<dbReference type="PROSITE" id="PS50929">
    <property type="entry name" value="ABC_TM1F"/>
    <property type="match status" value="1"/>
</dbReference>
<evidence type="ECO:0000256" key="3">
    <source>
        <dbReference type="ARBA" id="ARBA00022989"/>
    </source>
</evidence>
<dbReference type="InterPro" id="IPR036640">
    <property type="entry name" value="ABC1_TM_sf"/>
</dbReference>
<dbReference type="Gene3D" id="1.20.1560.10">
    <property type="entry name" value="ABC transporter type 1, transmembrane domain"/>
    <property type="match status" value="1"/>
</dbReference>
<evidence type="ECO:0000313" key="7">
    <source>
        <dbReference type="Proteomes" id="UP000048908"/>
    </source>
</evidence>
<evidence type="ECO:0000313" key="6">
    <source>
        <dbReference type="EMBL" id="CTQ34657.1"/>
    </source>
</evidence>
<gene>
    <name evidence="6" type="ORF">JAN5088_03453</name>
</gene>
<organism evidence="6 7">
    <name type="scientific">Jannaschia rubra</name>
    <dbReference type="NCBI Taxonomy" id="282197"/>
    <lineage>
        <taxon>Bacteria</taxon>
        <taxon>Pseudomonadati</taxon>
        <taxon>Pseudomonadota</taxon>
        <taxon>Alphaproteobacteria</taxon>
        <taxon>Rhodobacterales</taxon>
        <taxon>Roseobacteraceae</taxon>
        <taxon>Jannaschia</taxon>
    </lineage>
</organism>
<dbReference type="AlphaFoldDB" id="A0A0M6XVS6"/>
<dbReference type="STRING" id="282197.SAMN04488517_10963"/>
<dbReference type="EMBL" id="CXPG01000024">
    <property type="protein sequence ID" value="CTQ34657.1"/>
    <property type="molecule type" value="Genomic_DNA"/>
</dbReference>
<dbReference type="GO" id="GO:0140359">
    <property type="term" value="F:ABC-type transporter activity"/>
    <property type="evidence" value="ECO:0007669"/>
    <property type="project" value="InterPro"/>
</dbReference>
<proteinExistence type="predicted"/>
<name>A0A0M6XVS6_9RHOB</name>
<keyword evidence="4" id="KW-0472">Membrane</keyword>
<accession>A0A0M6XVS6</accession>
<keyword evidence="2" id="KW-0812">Transmembrane</keyword>
<feature type="domain" description="ABC transmembrane type-1" evidence="5">
    <location>
        <begin position="1"/>
        <end position="133"/>
    </location>
</feature>